<dbReference type="EMBL" id="JH159166">
    <property type="protein sequence ID" value="EGZ05594.1"/>
    <property type="molecule type" value="Genomic_DNA"/>
</dbReference>
<protein>
    <submittedName>
        <fullName evidence="1">Uncharacterized protein</fullName>
    </submittedName>
</protein>
<dbReference type="AlphaFoldDB" id="G5AG82"/>
<name>G5AG82_PHYSP</name>
<proteinExistence type="predicted"/>
<organism evidence="1 2">
    <name type="scientific">Phytophthora sojae (strain P6497)</name>
    <name type="common">Soybean stem and root rot agent</name>
    <name type="synonym">Phytophthora megasperma f. sp. glycines</name>
    <dbReference type="NCBI Taxonomy" id="1094619"/>
    <lineage>
        <taxon>Eukaryota</taxon>
        <taxon>Sar</taxon>
        <taxon>Stramenopiles</taxon>
        <taxon>Oomycota</taxon>
        <taxon>Peronosporomycetes</taxon>
        <taxon>Peronosporales</taxon>
        <taxon>Peronosporaceae</taxon>
        <taxon>Phytophthora</taxon>
    </lineage>
</organism>
<dbReference type="InParanoid" id="G5AG82"/>
<evidence type="ECO:0000313" key="2">
    <source>
        <dbReference type="Proteomes" id="UP000002640"/>
    </source>
</evidence>
<dbReference type="Proteomes" id="UP000002640">
    <property type="component" value="Unassembled WGS sequence"/>
</dbReference>
<dbReference type="GeneID" id="20661929"/>
<reference evidence="1 2" key="1">
    <citation type="journal article" date="2006" name="Science">
        <title>Phytophthora genome sequences uncover evolutionary origins and mechanisms of pathogenesis.</title>
        <authorList>
            <person name="Tyler B.M."/>
            <person name="Tripathy S."/>
            <person name="Zhang X."/>
            <person name="Dehal P."/>
            <person name="Jiang R.H."/>
            <person name="Aerts A."/>
            <person name="Arredondo F.D."/>
            <person name="Baxter L."/>
            <person name="Bensasson D."/>
            <person name="Beynon J.L."/>
            <person name="Chapman J."/>
            <person name="Damasceno C.M."/>
            <person name="Dorrance A.E."/>
            <person name="Dou D."/>
            <person name="Dickerman A.W."/>
            <person name="Dubchak I.L."/>
            <person name="Garbelotto M."/>
            <person name="Gijzen M."/>
            <person name="Gordon S.G."/>
            <person name="Govers F."/>
            <person name="Grunwald N.J."/>
            <person name="Huang W."/>
            <person name="Ivors K.L."/>
            <person name="Jones R.W."/>
            <person name="Kamoun S."/>
            <person name="Krampis K."/>
            <person name="Lamour K.H."/>
            <person name="Lee M.K."/>
            <person name="McDonald W.H."/>
            <person name="Medina M."/>
            <person name="Meijer H.J."/>
            <person name="Nordberg E.K."/>
            <person name="Maclean D.J."/>
            <person name="Ospina-Giraldo M.D."/>
            <person name="Morris P.F."/>
            <person name="Phuntumart V."/>
            <person name="Putnam N.H."/>
            <person name="Rash S."/>
            <person name="Rose J.K."/>
            <person name="Sakihama Y."/>
            <person name="Salamov A.A."/>
            <person name="Savidor A."/>
            <person name="Scheuring C.F."/>
            <person name="Smith B.M."/>
            <person name="Sobral B.W."/>
            <person name="Terry A."/>
            <person name="Torto-Alalibo T.A."/>
            <person name="Win J."/>
            <person name="Xu Z."/>
            <person name="Zhang H."/>
            <person name="Grigoriev I.V."/>
            <person name="Rokhsar D.S."/>
            <person name="Boore J.L."/>
        </authorList>
    </citation>
    <scope>NUCLEOTIDE SEQUENCE [LARGE SCALE GENOMIC DNA]</scope>
    <source>
        <strain evidence="1 2">P6497</strain>
    </source>
</reference>
<dbReference type="KEGG" id="psoj:PHYSODRAFT_533979"/>
<dbReference type="RefSeq" id="XP_009539125.1">
    <property type="nucleotide sequence ID" value="XM_009540830.1"/>
</dbReference>
<gene>
    <name evidence="1" type="ORF">PHYSODRAFT_533979</name>
</gene>
<accession>G5AG82</accession>
<sequence>MEEEEAGEDFSRFSDSDRELFFRNQFQKTREALALLAAVAHVEYAAWRYLLEKHCSVDLGVEGEPIYEEEIPIRYVINLDQGAQVIINTSQDREFYEYDIVFFCGVHQRLHPSEEYREALRRIAALGQNAQRTKSGFDFDVPVRVQFDPLDDYDDVTGLVEVAIAERIVKEQWGEFSRSAAVAPGEWRCTFVLERMIADLTPLTVPGEMGAAIKTLLRQNTWFSLISVYLTNIGMSSTQAFGQLMSSIFDSARRPSELANTSYHPSFSAGLPPLQVGEVKIIWNPDLEIREAGALCSAMAHTQLSKILSLRLWMKIHNRERSQQYWKWLAYALFSKRARVSSSVQSLALMKVCSMSTVDMEPFTSMLKSEHPEEDLFDSSPGCVKSRKATLSAGTLVRCVLDDRNGPTEIIAFDAQVPCVRTFSDDGRSTWVDCIVPGYGQCRVQRRDLMFGGSSSDDEQSSRGEGITSLRLHLDKEFPALFDGISRFFGAVGAPLRQLTLDAPRGDLSSILQCCPNLEELSLCGGVVDARLNFRDCHARGEPLPELNLNWDSVSAIATVLADNDNKLTKCARRIRVRVNNFQDEDGNLAELRAHERRTKAAFTALLSMLEQNKYLEYLELVVHPDYERYQPKFRRHHLQPIWCALSPLSLRSKLAFLSKWVVKPTMFAKRARTQSEAGATMLSPHVLRIIFEFAADPVLREVYLRKSDRIVTELIQGEESI</sequence>
<evidence type="ECO:0000313" key="1">
    <source>
        <dbReference type="EMBL" id="EGZ05594.1"/>
    </source>
</evidence>
<keyword evidence="2" id="KW-1185">Reference proteome</keyword>